<comment type="similarity">
    <text evidence="5 12">In the C-terminal section; belongs to the HTP reductase family.</text>
</comment>
<dbReference type="InterPro" id="IPR016192">
    <property type="entry name" value="APOBEC/CMP_deaminase_Zn-bd"/>
</dbReference>
<evidence type="ECO:0000313" key="15">
    <source>
        <dbReference type="Proteomes" id="UP001501337"/>
    </source>
</evidence>
<dbReference type="RefSeq" id="WP_344807962.1">
    <property type="nucleotide sequence ID" value="NZ_BAABBO010000014.1"/>
</dbReference>
<keyword evidence="11" id="KW-0511">Multifunctional enzyme</keyword>
<evidence type="ECO:0000313" key="14">
    <source>
        <dbReference type="EMBL" id="GAA3971157.1"/>
    </source>
</evidence>
<dbReference type="PIRSF" id="PIRSF006769">
    <property type="entry name" value="RibD"/>
    <property type="match status" value="1"/>
</dbReference>
<keyword evidence="8 12" id="KW-0862">Zinc</keyword>
<organism evidence="14 15">
    <name type="scientific">Allohahella marinimesophila</name>
    <dbReference type="NCBI Taxonomy" id="1054972"/>
    <lineage>
        <taxon>Bacteria</taxon>
        <taxon>Pseudomonadati</taxon>
        <taxon>Pseudomonadota</taxon>
        <taxon>Gammaproteobacteria</taxon>
        <taxon>Oceanospirillales</taxon>
        <taxon>Hahellaceae</taxon>
        <taxon>Allohahella</taxon>
    </lineage>
</organism>
<reference evidence="15" key="1">
    <citation type="journal article" date="2019" name="Int. J. Syst. Evol. Microbiol.">
        <title>The Global Catalogue of Microorganisms (GCM) 10K type strain sequencing project: providing services to taxonomists for standard genome sequencing and annotation.</title>
        <authorList>
            <consortium name="The Broad Institute Genomics Platform"/>
            <consortium name="The Broad Institute Genome Sequencing Center for Infectious Disease"/>
            <person name="Wu L."/>
            <person name="Ma J."/>
        </authorList>
    </citation>
    <scope>NUCLEOTIDE SEQUENCE [LARGE SCALE GENOMIC DNA]</scope>
    <source>
        <strain evidence="15">JCM 17555</strain>
    </source>
</reference>
<comment type="pathway">
    <text evidence="3 12">Cofactor biosynthesis; riboflavin biosynthesis; 5-amino-6-(D-ribitylamino)uracil from GTP: step 3/4.</text>
</comment>
<comment type="catalytic activity">
    <reaction evidence="12">
        <text>2,5-diamino-6-hydroxy-4-(5-phosphoribosylamino)-pyrimidine + H2O + H(+) = 5-amino-6-(5-phospho-D-ribosylamino)uracil + NH4(+)</text>
        <dbReference type="Rhea" id="RHEA:21868"/>
        <dbReference type="ChEBI" id="CHEBI:15377"/>
        <dbReference type="ChEBI" id="CHEBI:15378"/>
        <dbReference type="ChEBI" id="CHEBI:28938"/>
        <dbReference type="ChEBI" id="CHEBI:58453"/>
        <dbReference type="ChEBI" id="CHEBI:58614"/>
        <dbReference type="EC" id="3.5.4.26"/>
    </reaction>
</comment>
<comment type="caution">
    <text evidence="14">The sequence shown here is derived from an EMBL/GenBank/DDBJ whole genome shotgun (WGS) entry which is preliminary data.</text>
</comment>
<comment type="cofactor">
    <cofactor evidence="12">
        <name>Zn(2+)</name>
        <dbReference type="ChEBI" id="CHEBI:29105"/>
    </cofactor>
    <text evidence="12">Binds 1 zinc ion.</text>
</comment>
<dbReference type="EC" id="3.5.4.26" evidence="12"/>
<comment type="pathway">
    <text evidence="2 12">Cofactor biosynthesis; riboflavin biosynthesis; 5-amino-6-(D-ribitylamino)uracil from GTP: step 2/4.</text>
</comment>
<dbReference type="PANTHER" id="PTHR38011">
    <property type="entry name" value="DIHYDROFOLATE REDUCTASE FAMILY PROTEIN (AFU_ORTHOLOGUE AFUA_8G06820)"/>
    <property type="match status" value="1"/>
</dbReference>
<dbReference type="InterPro" id="IPR016193">
    <property type="entry name" value="Cytidine_deaminase-like"/>
</dbReference>
<evidence type="ECO:0000256" key="9">
    <source>
        <dbReference type="ARBA" id="ARBA00022857"/>
    </source>
</evidence>
<evidence type="ECO:0000256" key="5">
    <source>
        <dbReference type="ARBA" id="ARBA00007417"/>
    </source>
</evidence>
<keyword evidence="15" id="KW-1185">Reference proteome</keyword>
<dbReference type="EC" id="1.1.1.193" evidence="12"/>
<keyword evidence="10 12" id="KW-0560">Oxidoreductase</keyword>
<dbReference type="PANTHER" id="PTHR38011:SF7">
    <property type="entry name" value="2,5-DIAMINO-6-RIBOSYLAMINO-4(3H)-PYRIMIDINONE 5'-PHOSPHATE REDUCTASE"/>
    <property type="match status" value="1"/>
</dbReference>
<evidence type="ECO:0000256" key="7">
    <source>
        <dbReference type="ARBA" id="ARBA00022723"/>
    </source>
</evidence>
<dbReference type="Gene3D" id="3.40.430.10">
    <property type="entry name" value="Dihydrofolate Reductase, subunit A"/>
    <property type="match status" value="1"/>
</dbReference>
<keyword evidence="6 12" id="KW-0686">Riboflavin biosynthesis</keyword>
<dbReference type="NCBIfam" id="TIGR00326">
    <property type="entry name" value="eubact_ribD"/>
    <property type="match status" value="1"/>
</dbReference>
<feature type="domain" description="CMP/dCMP-type deaminase" evidence="13">
    <location>
        <begin position="2"/>
        <end position="117"/>
    </location>
</feature>
<dbReference type="PROSITE" id="PS00903">
    <property type="entry name" value="CYT_DCMP_DEAMINASES_1"/>
    <property type="match status" value="1"/>
</dbReference>
<keyword evidence="12" id="KW-0378">Hydrolase</keyword>
<dbReference type="InterPro" id="IPR004794">
    <property type="entry name" value="Eubact_RibD"/>
</dbReference>
<keyword evidence="7 12" id="KW-0479">Metal-binding</keyword>
<name>A0ABP7PTX1_9GAMM</name>
<dbReference type="EMBL" id="BAABBO010000014">
    <property type="protein sequence ID" value="GAA3971157.1"/>
    <property type="molecule type" value="Genomic_DNA"/>
</dbReference>
<gene>
    <name evidence="14" type="primary">ribD</name>
    <name evidence="14" type="ORF">GCM10022278_30740</name>
</gene>
<dbReference type="CDD" id="cd01284">
    <property type="entry name" value="Riboflavin_deaminase-reductase"/>
    <property type="match status" value="1"/>
</dbReference>
<dbReference type="Pfam" id="PF01872">
    <property type="entry name" value="RibD_C"/>
    <property type="match status" value="1"/>
</dbReference>
<dbReference type="InterPro" id="IPR002125">
    <property type="entry name" value="CMP_dCMP_dom"/>
</dbReference>
<evidence type="ECO:0000256" key="2">
    <source>
        <dbReference type="ARBA" id="ARBA00004882"/>
    </source>
</evidence>
<evidence type="ECO:0000256" key="4">
    <source>
        <dbReference type="ARBA" id="ARBA00005259"/>
    </source>
</evidence>
<dbReference type="InterPro" id="IPR050765">
    <property type="entry name" value="Riboflavin_Biosynth_HTPR"/>
</dbReference>
<dbReference type="InterPro" id="IPR002734">
    <property type="entry name" value="RibDG_C"/>
</dbReference>
<proteinExistence type="inferred from homology"/>
<dbReference type="SUPFAM" id="SSF53927">
    <property type="entry name" value="Cytidine deaminase-like"/>
    <property type="match status" value="1"/>
</dbReference>
<evidence type="ECO:0000256" key="8">
    <source>
        <dbReference type="ARBA" id="ARBA00022833"/>
    </source>
</evidence>
<comment type="function">
    <text evidence="1 12">Converts 2,5-diamino-6-(ribosylamino)-4(3h)-pyrimidinone 5'-phosphate into 5-amino-6-(ribosylamino)-2,4(1h,3h)-pyrimidinedione 5'-phosphate.</text>
</comment>
<dbReference type="Pfam" id="PF00383">
    <property type="entry name" value="dCMP_cyt_deam_1"/>
    <property type="match status" value="1"/>
</dbReference>
<evidence type="ECO:0000256" key="6">
    <source>
        <dbReference type="ARBA" id="ARBA00022619"/>
    </source>
</evidence>
<comment type="catalytic activity">
    <reaction evidence="12">
        <text>5-amino-6-(5-phospho-D-ribitylamino)uracil + NADP(+) = 5-amino-6-(5-phospho-D-ribosylamino)uracil + NADPH + H(+)</text>
        <dbReference type="Rhea" id="RHEA:17845"/>
        <dbReference type="ChEBI" id="CHEBI:15378"/>
        <dbReference type="ChEBI" id="CHEBI:57783"/>
        <dbReference type="ChEBI" id="CHEBI:58349"/>
        <dbReference type="ChEBI" id="CHEBI:58421"/>
        <dbReference type="ChEBI" id="CHEBI:58453"/>
        <dbReference type="EC" id="1.1.1.193"/>
    </reaction>
</comment>
<accession>A0ABP7PTX1</accession>
<evidence type="ECO:0000256" key="10">
    <source>
        <dbReference type="ARBA" id="ARBA00023002"/>
    </source>
</evidence>
<dbReference type="PROSITE" id="PS51747">
    <property type="entry name" value="CYT_DCMP_DEAMINASES_2"/>
    <property type="match status" value="1"/>
</dbReference>
<dbReference type="InterPro" id="IPR024072">
    <property type="entry name" value="DHFR-like_dom_sf"/>
</dbReference>
<dbReference type="Gene3D" id="3.40.140.10">
    <property type="entry name" value="Cytidine Deaminase, domain 2"/>
    <property type="match status" value="1"/>
</dbReference>
<protein>
    <recommendedName>
        <fullName evidence="12">Riboflavin biosynthesis protein RibD</fullName>
    </recommendedName>
    <domain>
        <recommendedName>
            <fullName evidence="12">Diaminohydroxyphosphoribosylaminopyrimidine deaminase</fullName>
            <shortName evidence="12">DRAP deaminase</shortName>
            <ecNumber evidence="12">3.5.4.26</ecNumber>
        </recommendedName>
        <alternativeName>
            <fullName evidence="12">Riboflavin-specific deaminase</fullName>
        </alternativeName>
    </domain>
    <domain>
        <recommendedName>
            <fullName evidence="12">5-amino-6-(5-phosphoribosylamino)uracil reductase</fullName>
            <ecNumber evidence="12">1.1.1.193</ecNumber>
        </recommendedName>
        <alternativeName>
            <fullName evidence="12">HTP reductase</fullName>
        </alternativeName>
    </domain>
</protein>
<sequence>MTSDELFMQAALQAALKGRFTTSPNPRVGCVFVRNAEIISTGWHMRRGGAHAELAAMQQARDRGVSLEGTTCFVTLEPCSHFGTTPPCANALIEAGVARVVAACEDPNPLVSGRGFNVLRAAGVDVTTGVLAAEARALNPGFFSRMQRNRPYVRVKIAASLDGRTALSNGASKWITQSAAREDVHRLRALSSVVLTGAGTVRADDPMMTVRSEFVARESEGEVRQPLRVVLAGQQPVPLTAKIFQPTEAATLLVRSPGSAVDSAEAGRVAVMECAAAGGGVDLTELLNRLALEHHCNELLVEAGPMLASRFLAEGLCDELWWYSGAILLGADARAAIEPLNYQDMAAVDRLSLRAVTRVGNDTRTILSPDSDQAAAANDLQTDLYHWTIED</sequence>
<evidence type="ECO:0000259" key="13">
    <source>
        <dbReference type="PROSITE" id="PS51747"/>
    </source>
</evidence>
<evidence type="ECO:0000256" key="1">
    <source>
        <dbReference type="ARBA" id="ARBA00002151"/>
    </source>
</evidence>
<evidence type="ECO:0000256" key="11">
    <source>
        <dbReference type="ARBA" id="ARBA00023268"/>
    </source>
</evidence>
<dbReference type="Proteomes" id="UP001501337">
    <property type="component" value="Unassembled WGS sequence"/>
</dbReference>
<evidence type="ECO:0000256" key="12">
    <source>
        <dbReference type="PIRNR" id="PIRNR006769"/>
    </source>
</evidence>
<evidence type="ECO:0000256" key="3">
    <source>
        <dbReference type="ARBA" id="ARBA00004910"/>
    </source>
</evidence>
<dbReference type="SUPFAM" id="SSF53597">
    <property type="entry name" value="Dihydrofolate reductase-like"/>
    <property type="match status" value="1"/>
</dbReference>
<dbReference type="InterPro" id="IPR011549">
    <property type="entry name" value="RibD_C"/>
</dbReference>
<keyword evidence="9 12" id="KW-0521">NADP</keyword>
<comment type="similarity">
    <text evidence="4 12">In the N-terminal section; belongs to the cytidine and deoxycytidylate deaminase family.</text>
</comment>
<dbReference type="NCBIfam" id="TIGR00227">
    <property type="entry name" value="ribD_Cterm"/>
    <property type="match status" value="1"/>
</dbReference>